<dbReference type="GO" id="GO:0071555">
    <property type="term" value="P:cell wall organization"/>
    <property type="evidence" value="ECO:0007669"/>
    <property type="project" value="UniProtKB-KW"/>
</dbReference>
<dbReference type="GO" id="GO:0046677">
    <property type="term" value="P:response to antibiotic"/>
    <property type="evidence" value="ECO:0007669"/>
    <property type="project" value="UniProtKB-UniRule"/>
</dbReference>
<evidence type="ECO:0000256" key="11">
    <source>
        <dbReference type="ARBA" id="ARBA00023136"/>
    </source>
</evidence>
<dbReference type="Pfam" id="PF02673">
    <property type="entry name" value="BacA"/>
    <property type="match status" value="1"/>
</dbReference>
<dbReference type="EC" id="3.6.1.27" evidence="3 17"/>
<sequence length="265" mass="28854">MNLNPFQAIILGLTQGLAEFLPISSSGHLLLVQKIFNLPSTGLLLEVLLHAGTLLAVLVVYFKLFWNMVRHPVRSLLPELVVATIPAVIATLAFGDFFDAAFEGNFLGFSFLITTAVLLASDFLSERVVTHDRLTWRDTIAMGIMQAFAILPGVSRSGSTIAAGVSSGLKRKKAADFSFMMSAPAILGSLVMSLKDLVSGENVAPADVNWATTILAVVVAAVSGFLTIKFMLRIIRRCPLRYFAIYTAILGVYVLIDQYFLHILF</sequence>
<keyword evidence="13 17" id="KW-0961">Cell wall biogenesis/degradation</keyword>
<protein>
    <recommendedName>
        <fullName evidence="4 17">Undecaprenyl-diphosphatase</fullName>
        <ecNumber evidence="3 17">3.6.1.27</ecNumber>
    </recommendedName>
    <alternativeName>
        <fullName evidence="15 17">Bacitracin resistance protein</fullName>
    </alternativeName>
    <alternativeName>
        <fullName evidence="14 17">Undecaprenyl pyrophosphate phosphatase</fullName>
    </alternativeName>
</protein>
<evidence type="ECO:0000256" key="6">
    <source>
        <dbReference type="ARBA" id="ARBA00022692"/>
    </source>
</evidence>
<comment type="function">
    <text evidence="17">Catalyzes the dephosphorylation of undecaprenyl diphosphate (UPP). Confers resistance to bacitracin.</text>
</comment>
<evidence type="ECO:0000256" key="3">
    <source>
        <dbReference type="ARBA" id="ARBA00012374"/>
    </source>
</evidence>
<feature type="transmembrane region" description="Helical" evidence="17">
    <location>
        <begin position="106"/>
        <end position="124"/>
    </location>
</feature>
<dbReference type="PANTHER" id="PTHR30622">
    <property type="entry name" value="UNDECAPRENYL-DIPHOSPHATASE"/>
    <property type="match status" value="1"/>
</dbReference>
<keyword evidence="12 17" id="KW-0046">Antibiotic resistance</keyword>
<comment type="similarity">
    <text evidence="2 17">Belongs to the UppP family.</text>
</comment>
<evidence type="ECO:0000313" key="19">
    <source>
        <dbReference type="Proteomes" id="UP000824123"/>
    </source>
</evidence>
<dbReference type="InterPro" id="IPR003824">
    <property type="entry name" value="UppP"/>
</dbReference>
<dbReference type="GO" id="GO:0009252">
    <property type="term" value="P:peptidoglycan biosynthetic process"/>
    <property type="evidence" value="ECO:0007669"/>
    <property type="project" value="UniProtKB-KW"/>
</dbReference>
<keyword evidence="6 17" id="KW-0812">Transmembrane</keyword>
<dbReference type="GO" id="GO:0008360">
    <property type="term" value="P:regulation of cell shape"/>
    <property type="evidence" value="ECO:0007669"/>
    <property type="project" value="UniProtKB-KW"/>
</dbReference>
<feature type="transmembrane region" description="Helical" evidence="17">
    <location>
        <begin position="240"/>
        <end position="261"/>
    </location>
</feature>
<keyword evidence="11 17" id="KW-0472">Membrane</keyword>
<name>A0A9D1LQH1_9FIRM</name>
<reference evidence="18" key="1">
    <citation type="submission" date="2020-10" db="EMBL/GenBank/DDBJ databases">
        <authorList>
            <person name="Gilroy R."/>
        </authorList>
    </citation>
    <scope>NUCLEOTIDE SEQUENCE</scope>
    <source>
        <strain evidence="18">ChiSxjej2B14-8506</strain>
    </source>
</reference>
<dbReference type="HAMAP" id="MF_01006">
    <property type="entry name" value="Undec_diphosphatase"/>
    <property type="match status" value="1"/>
</dbReference>
<feature type="transmembrane region" description="Helical" evidence="17">
    <location>
        <begin position="76"/>
        <end position="94"/>
    </location>
</feature>
<dbReference type="Proteomes" id="UP000824123">
    <property type="component" value="Unassembled WGS sequence"/>
</dbReference>
<reference evidence="18" key="2">
    <citation type="journal article" date="2021" name="PeerJ">
        <title>Extensive microbial diversity within the chicken gut microbiome revealed by metagenomics and culture.</title>
        <authorList>
            <person name="Gilroy R."/>
            <person name="Ravi A."/>
            <person name="Getino M."/>
            <person name="Pursley I."/>
            <person name="Horton D.L."/>
            <person name="Alikhan N.F."/>
            <person name="Baker D."/>
            <person name="Gharbi K."/>
            <person name="Hall N."/>
            <person name="Watson M."/>
            <person name="Adriaenssens E.M."/>
            <person name="Foster-Nyarko E."/>
            <person name="Jarju S."/>
            <person name="Secka A."/>
            <person name="Antonio M."/>
            <person name="Oren A."/>
            <person name="Chaudhuri R.R."/>
            <person name="La Ragione R."/>
            <person name="Hildebrand F."/>
            <person name="Pallen M.J."/>
        </authorList>
    </citation>
    <scope>NUCLEOTIDE SEQUENCE</scope>
    <source>
        <strain evidence="18">ChiSxjej2B14-8506</strain>
    </source>
</reference>
<evidence type="ECO:0000256" key="4">
    <source>
        <dbReference type="ARBA" id="ARBA00021581"/>
    </source>
</evidence>
<evidence type="ECO:0000256" key="15">
    <source>
        <dbReference type="ARBA" id="ARBA00032932"/>
    </source>
</evidence>
<evidence type="ECO:0000256" key="9">
    <source>
        <dbReference type="ARBA" id="ARBA00022984"/>
    </source>
</evidence>
<evidence type="ECO:0000256" key="16">
    <source>
        <dbReference type="ARBA" id="ARBA00047594"/>
    </source>
</evidence>
<keyword evidence="5 17" id="KW-1003">Cell membrane</keyword>
<dbReference type="GO" id="GO:0050380">
    <property type="term" value="F:undecaprenyl-diphosphatase activity"/>
    <property type="evidence" value="ECO:0007669"/>
    <property type="project" value="UniProtKB-UniRule"/>
</dbReference>
<comment type="caution">
    <text evidence="18">The sequence shown here is derived from an EMBL/GenBank/DDBJ whole genome shotgun (WGS) entry which is preliminary data.</text>
</comment>
<comment type="catalytic activity">
    <reaction evidence="16 17">
        <text>di-trans,octa-cis-undecaprenyl diphosphate + H2O = di-trans,octa-cis-undecaprenyl phosphate + phosphate + H(+)</text>
        <dbReference type="Rhea" id="RHEA:28094"/>
        <dbReference type="ChEBI" id="CHEBI:15377"/>
        <dbReference type="ChEBI" id="CHEBI:15378"/>
        <dbReference type="ChEBI" id="CHEBI:43474"/>
        <dbReference type="ChEBI" id="CHEBI:58405"/>
        <dbReference type="ChEBI" id="CHEBI:60392"/>
        <dbReference type="EC" id="3.6.1.27"/>
    </reaction>
</comment>
<evidence type="ECO:0000256" key="1">
    <source>
        <dbReference type="ARBA" id="ARBA00004651"/>
    </source>
</evidence>
<feature type="transmembrane region" description="Helical" evidence="17">
    <location>
        <begin position="177"/>
        <end position="198"/>
    </location>
</feature>
<keyword evidence="8 17" id="KW-0133">Cell shape</keyword>
<evidence type="ECO:0000256" key="2">
    <source>
        <dbReference type="ARBA" id="ARBA00010621"/>
    </source>
</evidence>
<proteinExistence type="inferred from homology"/>
<feature type="transmembrane region" description="Helical" evidence="17">
    <location>
        <begin position="210"/>
        <end position="228"/>
    </location>
</feature>
<gene>
    <name evidence="17" type="primary">uppP</name>
    <name evidence="18" type="ORF">IAC59_02735</name>
</gene>
<accession>A0A9D1LQH1</accession>
<evidence type="ECO:0000256" key="12">
    <source>
        <dbReference type="ARBA" id="ARBA00023251"/>
    </source>
</evidence>
<dbReference type="AlphaFoldDB" id="A0A9D1LQH1"/>
<evidence type="ECO:0000256" key="17">
    <source>
        <dbReference type="HAMAP-Rule" id="MF_01006"/>
    </source>
</evidence>
<organism evidence="18 19">
    <name type="scientific">Candidatus Fimadaptatus faecigallinarum</name>
    <dbReference type="NCBI Taxonomy" id="2840814"/>
    <lineage>
        <taxon>Bacteria</taxon>
        <taxon>Bacillati</taxon>
        <taxon>Bacillota</taxon>
        <taxon>Clostridia</taxon>
        <taxon>Eubacteriales</taxon>
        <taxon>Candidatus Fimadaptatus</taxon>
    </lineage>
</organism>
<feature type="transmembrane region" description="Helical" evidence="17">
    <location>
        <begin position="42"/>
        <end position="64"/>
    </location>
</feature>
<dbReference type="GO" id="GO:0005886">
    <property type="term" value="C:plasma membrane"/>
    <property type="evidence" value="ECO:0007669"/>
    <property type="project" value="UniProtKB-SubCell"/>
</dbReference>
<evidence type="ECO:0000256" key="5">
    <source>
        <dbReference type="ARBA" id="ARBA00022475"/>
    </source>
</evidence>
<comment type="miscellaneous">
    <text evidence="17">Bacitracin is thought to be involved in the inhibition of peptidoglycan synthesis by sequestering undecaprenyl diphosphate, thereby reducing the pool of lipid carrier available.</text>
</comment>
<keyword evidence="9 17" id="KW-0573">Peptidoglycan synthesis</keyword>
<evidence type="ECO:0000256" key="7">
    <source>
        <dbReference type="ARBA" id="ARBA00022801"/>
    </source>
</evidence>
<keyword evidence="10 17" id="KW-1133">Transmembrane helix</keyword>
<comment type="subcellular location">
    <subcellularLocation>
        <location evidence="1 17">Cell membrane</location>
        <topology evidence="1 17">Multi-pass membrane protein</topology>
    </subcellularLocation>
</comment>
<evidence type="ECO:0000256" key="8">
    <source>
        <dbReference type="ARBA" id="ARBA00022960"/>
    </source>
</evidence>
<keyword evidence="7 17" id="KW-0378">Hydrolase</keyword>
<evidence type="ECO:0000256" key="14">
    <source>
        <dbReference type="ARBA" id="ARBA00032707"/>
    </source>
</evidence>
<dbReference type="EMBL" id="DVNK01000024">
    <property type="protein sequence ID" value="HIU46156.1"/>
    <property type="molecule type" value="Genomic_DNA"/>
</dbReference>
<evidence type="ECO:0000313" key="18">
    <source>
        <dbReference type="EMBL" id="HIU46156.1"/>
    </source>
</evidence>
<evidence type="ECO:0000256" key="13">
    <source>
        <dbReference type="ARBA" id="ARBA00023316"/>
    </source>
</evidence>
<dbReference type="PANTHER" id="PTHR30622:SF2">
    <property type="entry name" value="UNDECAPRENYL-DIPHOSPHATASE"/>
    <property type="match status" value="1"/>
</dbReference>
<evidence type="ECO:0000256" key="10">
    <source>
        <dbReference type="ARBA" id="ARBA00022989"/>
    </source>
</evidence>